<keyword evidence="13 15" id="KW-0472">Membrane</keyword>
<dbReference type="FunFam" id="1.50.40.10:FF:000029">
    <property type="entry name" value="Solute carrier family 25 member 28"/>
    <property type="match status" value="1"/>
</dbReference>
<keyword evidence="14" id="KW-0030">Aminoacyl-tRNA synthetase</keyword>
<evidence type="ECO:0000256" key="9">
    <source>
        <dbReference type="ARBA" id="ARBA00022840"/>
    </source>
</evidence>
<dbReference type="PROSITE" id="PS50862">
    <property type="entry name" value="AA_TRNA_LIGASE_II"/>
    <property type="match status" value="1"/>
</dbReference>
<dbReference type="SUPFAM" id="SSF50249">
    <property type="entry name" value="Nucleic acid-binding proteins"/>
    <property type="match status" value="1"/>
</dbReference>
<dbReference type="GO" id="GO:0003676">
    <property type="term" value="F:nucleic acid binding"/>
    <property type="evidence" value="ECO:0007669"/>
    <property type="project" value="InterPro"/>
</dbReference>
<dbReference type="GO" id="GO:0005524">
    <property type="term" value="F:ATP binding"/>
    <property type="evidence" value="ECO:0007669"/>
    <property type="project" value="UniProtKB-KW"/>
</dbReference>
<keyword evidence="5" id="KW-0436">Ligase</keyword>
<dbReference type="InterPro" id="IPR002312">
    <property type="entry name" value="Asp/Asn-tRNA-synth_IIb"/>
</dbReference>
<reference evidence="18 19" key="1">
    <citation type="submission" date="2016-05" db="EMBL/GenBank/DDBJ databases">
        <title>Comparative analysis of secretome profiles of manganese(II)-oxidizing ascomycete fungi.</title>
        <authorList>
            <consortium name="DOE Joint Genome Institute"/>
            <person name="Zeiner C.A."/>
            <person name="Purvine S.O."/>
            <person name="Zink E.M."/>
            <person name="Wu S."/>
            <person name="Pasa-Tolic L."/>
            <person name="Chaput D.L."/>
            <person name="Haridas S."/>
            <person name="Grigoriev I.V."/>
            <person name="Santelli C.M."/>
            <person name="Hansel C.M."/>
        </authorList>
    </citation>
    <scope>NUCLEOTIDE SEQUENCE [LARGE SCALE GENOMIC DNA]</scope>
    <source>
        <strain evidence="18 19">AP3s5-JAC2a</strain>
    </source>
</reference>
<evidence type="ECO:0000256" key="14">
    <source>
        <dbReference type="ARBA" id="ARBA00023146"/>
    </source>
</evidence>
<feature type="repeat" description="Solcar" evidence="15">
    <location>
        <begin position="686"/>
        <end position="777"/>
    </location>
</feature>
<feature type="domain" description="Aminoacyl-transfer RNA synthetases class-II family profile" evidence="17">
    <location>
        <begin position="173"/>
        <end position="518"/>
    </location>
</feature>
<dbReference type="InterPro" id="IPR023395">
    <property type="entry name" value="MCP_dom_sf"/>
</dbReference>
<dbReference type="FunCoup" id="A0A177BXE3">
    <property type="interactions" value="491"/>
</dbReference>
<dbReference type="GO" id="GO:0031966">
    <property type="term" value="C:mitochondrial membrane"/>
    <property type="evidence" value="ECO:0007669"/>
    <property type="project" value="UniProtKB-SubCell"/>
</dbReference>
<dbReference type="PROSITE" id="PS50920">
    <property type="entry name" value="SOLCAR"/>
    <property type="match status" value="3"/>
</dbReference>
<dbReference type="Pfam" id="PF00152">
    <property type="entry name" value="tRNA-synt_2"/>
    <property type="match status" value="1"/>
</dbReference>
<dbReference type="PRINTS" id="PR01042">
    <property type="entry name" value="TRNASYNTHASP"/>
</dbReference>
<dbReference type="OrthoDB" id="43906at2759"/>
<dbReference type="Gene3D" id="2.40.50.140">
    <property type="entry name" value="Nucleic acid-binding proteins"/>
    <property type="match status" value="1"/>
</dbReference>
<dbReference type="InParanoid" id="A0A177BXE3"/>
<keyword evidence="4" id="KW-0813">Transport</keyword>
<evidence type="ECO:0000256" key="12">
    <source>
        <dbReference type="ARBA" id="ARBA00023128"/>
    </source>
</evidence>
<dbReference type="GO" id="GO:0048250">
    <property type="term" value="P:iron import into the mitochondrion"/>
    <property type="evidence" value="ECO:0007669"/>
    <property type="project" value="TreeGrafter"/>
</dbReference>
<accession>A0A177BXE3</accession>
<evidence type="ECO:0000256" key="8">
    <source>
        <dbReference type="ARBA" id="ARBA00022792"/>
    </source>
</evidence>
<sequence>MFACQSFARGRACRLPRSLPLATRAATRCSSTSSSTAPSIAALLKQSSASSPPRPSSSPDHSLTLNGFVRSVRKQKRVAFAAIGDGSSLKTVQAVLTPEQADGLSTGVAVAVTGRWTPSPGAEQSFELQADSVRVLGTNDATTSPLQKKYQTPEYLRTLPHLRTRLPINALLLRLRSLVTAQVTSYFVNHGFIQTHPPIITSSDCEGAGEVFTIAPETSSNPAKGATKQPTGHQELFFGSPKYLTVSTQLHLEALAQSVGKVWTLSPTFRAEKSDTARHLSEFYMLEAEVAFVEDLTDVMDVVEGLLRNVATELQASTVGDELLEARARDDREDGNVVSSTVLAQRWQGLIQGPWPRITYQDALEQLRSAVANGEAHFEFAPGHEDGLQTEHERFLAERLGGGGPVFVTDYPREIKPFYMAPSANTTAGHDQAPTVACFDLLVPDICELVGGSMREHRLPELVKSMEDHGLRSASTPEPDTSDGSLQCYESLPPNFSLSANMIAGAFAGIAEHSVMYPIDLLKTRMQVVNPSPTAVYSGISNAMVTISRVEGFRTLWRGLSSVIVGAGPAHAVYFASYEATKHALGGNEGGSEEHHPFAAAASGAAATIASDALMNPFDVIKQRMQLHGSVYKSVPHCAREVFRREGLSAFYVSYPTTLCMTVPFTALQFMSYESLSKVMNPTGRYDPYTHCFAGALAGGLAAGFTTPLDVIKTLLQTRGNATDAELRNVSGLVNAAKIIHQRDGWKGYFRGLKPRIITTMPSTAICWSAYEMAKAFFIARSERGPLIKRSE</sequence>
<dbReference type="GO" id="GO:0015093">
    <property type="term" value="F:ferrous iron transmembrane transporter activity"/>
    <property type="evidence" value="ECO:0007669"/>
    <property type="project" value="TreeGrafter"/>
</dbReference>
<evidence type="ECO:0000256" key="3">
    <source>
        <dbReference type="ARBA" id="ARBA00012816"/>
    </source>
</evidence>
<feature type="repeat" description="Solcar" evidence="15">
    <location>
        <begin position="595"/>
        <end position="679"/>
    </location>
</feature>
<feature type="region of interest" description="Disordered" evidence="16">
    <location>
        <begin position="44"/>
        <end position="64"/>
    </location>
</feature>
<keyword evidence="10" id="KW-0648">Protein biosynthesis</keyword>
<dbReference type="InterPro" id="IPR004365">
    <property type="entry name" value="NA-bd_OB_tRNA"/>
</dbReference>
<proteinExistence type="inferred from homology"/>
<evidence type="ECO:0000256" key="11">
    <source>
        <dbReference type="ARBA" id="ARBA00022989"/>
    </source>
</evidence>
<keyword evidence="6 15" id="KW-0812">Transmembrane</keyword>
<dbReference type="InterPro" id="IPR004364">
    <property type="entry name" value="Aa-tRNA-synt_II"/>
</dbReference>
<evidence type="ECO:0000256" key="6">
    <source>
        <dbReference type="ARBA" id="ARBA00022692"/>
    </source>
</evidence>
<dbReference type="Proteomes" id="UP000077069">
    <property type="component" value="Unassembled WGS sequence"/>
</dbReference>
<dbReference type="Gene3D" id="1.50.40.10">
    <property type="entry name" value="Mitochondrial carrier domain"/>
    <property type="match status" value="1"/>
</dbReference>
<dbReference type="AlphaFoldDB" id="A0A177BXE3"/>
<comment type="similarity">
    <text evidence="2">Belongs to the mitochondrial carrier (TC 2.A.29) family.</text>
</comment>
<dbReference type="STRING" id="1460663.A0A177BXE3"/>
<dbReference type="InterPro" id="IPR012340">
    <property type="entry name" value="NA-bd_OB-fold"/>
</dbReference>
<keyword evidence="8" id="KW-0999">Mitochondrion inner membrane</keyword>
<evidence type="ECO:0000256" key="1">
    <source>
        <dbReference type="ARBA" id="ARBA00004225"/>
    </source>
</evidence>
<dbReference type="NCBIfam" id="TIGR00457">
    <property type="entry name" value="asnS"/>
    <property type="match status" value="1"/>
</dbReference>
<dbReference type="Pfam" id="PF00153">
    <property type="entry name" value="Mito_carr"/>
    <property type="match status" value="3"/>
</dbReference>
<evidence type="ECO:0000256" key="5">
    <source>
        <dbReference type="ARBA" id="ARBA00022598"/>
    </source>
</evidence>
<evidence type="ECO:0000256" key="16">
    <source>
        <dbReference type="SAM" id="MobiDB-lite"/>
    </source>
</evidence>
<name>A0A177BXE3_9PLEO</name>
<dbReference type="Gene3D" id="3.30.930.10">
    <property type="entry name" value="Bira Bifunctional Protein, Domain 2"/>
    <property type="match status" value="1"/>
</dbReference>
<evidence type="ECO:0000313" key="19">
    <source>
        <dbReference type="Proteomes" id="UP000077069"/>
    </source>
</evidence>
<keyword evidence="9" id="KW-0067">ATP-binding</keyword>
<dbReference type="GO" id="GO:0006421">
    <property type="term" value="P:asparaginyl-tRNA aminoacylation"/>
    <property type="evidence" value="ECO:0007669"/>
    <property type="project" value="InterPro"/>
</dbReference>
<evidence type="ECO:0000256" key="13">
    <source>
        <dbReference type="ARBA" id="ARBA00023136"/>
    </source>
</evidence>
<evidence type="ECO:0000256" key="15">
    <source>
        <dbReference type="PROSITE-ProRule" id="PRU00282"/>
    </source>
</evidence>
<dbReference type="RefSeq" id="XP_018030171.1">
    <property type="nucleotide sequence ID" value="XM_018176991.1"/>
</dbReference>
<dbReference type="SUPFAM" id="SSF103506">
    <property type="entry name" value="Mitochondrial carrier"/>
    <property type="match status" value="1"/>
</dbReference>
<keyword evidence="12" id="KW-0496">Mitochondrion</keyword>
<dbReference type="InterPro" id="IPR018108">
    <property type="entry name" value="MCP_transmembrane"/>
</dbReference>
<dbReference type="Pfam" id="PF01336">
    <property type="entry name" value="tRNA_anti-codon"/>
    <property type="match status" value="1"/>
</dbReference>
<evidence type="ECO:0000256" key="2">
    <source>
        <dbReference type="ARBA" id="ARBA00006375"/>
    </source>
</evidence>
<protein>
    <recommendedName>
        <fullName evidence="3">asparagine--tRNA ligase</fullName>
        <ecNumber evidence="3">6.1.1.22</ecNumber>
    </recommendedName>
</protein>
<evidence type="ECO:0000256" key="7">
    <source>
        <dbReference type="ARBA" id="ARBA00022741"/>
    </source>
</evidence>
<dbReference type="CDD" id="cd04318">
    <property type="entry name" value="EcAsnRS_like_N"/>
    <property type="match status" value="1"/>
</dbReference>
<gene>
    <name evidence="18" type="ORF">CC84DRAFT_1156933</name>
</gene>
<dbReference type="InterPro" id="IPR006195">
    <property type="entry name" value="aa-tRNA-synth_II"/>
</dbReference>
<dbReference type="GO" id="GO:0004816">
    <property type="term" value="F:asparagine-tRNA ligase activity"/>
    <property type="evidence" value="ECO:0007669"/>
    <property type="project" value="UniProtKB-EC"/>
</dbReference>
<dbReference type="InterPro" id="IPR004522">
    <property type="entry name" value="Asn-tRNA-ligase"/>
</dbReference>
<keyword evidence="11" id="KW-1133">Transmembrane helix</keyword>
<organism evidence="18 19">
    <name type="scientific">Paraphaeosphaeria sporulosa</name>
    <dbReference type="NCBI Taxonomy" id="1460663"/>
    <lineage>
        <taxon>Eukaryota</taxon>
        <taxon>Fungi</taxon>
        <taxon>Dikarya</taxon>
        <taxon>Ascomycota</taxon>
        <taxon>Pezizomycotina</taxon>
        <taxon>Dothideomycetes</taxon>
        <taxon>Pleosporomycetidae</taxon>
        <taxon>Pleosporales</taxon>
        <taxon>Massarineae</taxon>
        <taxon>Didymosphaeriaceae</taxon>
        <taxon>Paraphaeosphaeria</taxon>
    </lineage>
</organism>
<evidence type="ECO:0000313" key="18">
    <source>
        <dbReference type="EMBL" id="OAF99805.1"/>
    </source>
</evidence>
<comment type="subcellular location">
    <subcellularLocation>
        <location evidence="1">Mitochondrion membrane</location>
        <topology evidence="1">Multi-pass membrane protein</topology>
    </subcellularLocation>
</comment>
<dbReference type="EC" id="6.1.1.22" evidence="3"/>
<dbReference type="PANTHER" id="PTHR45758:SF4">
    <property type="entry name" value="MITOFERRIN-1"/>
    <property type="match status" value="1"/>
</dbReference>
<feature type="repeat" description="Solcar" evidence="15">
    <location>
        <begin position="496"/>
        <end position="584"/>
    </location>
</feature>
<dbReference type="GeneID" id="28760477"/>
<evidence type="ECO:0000256" key="4">
    <source>
        <dbReference type="ARBA" id="ARBA00022448"/>
    </source>
</evidence>
<evidence type="ECO:0000256" key="10">
    <source>
        <dbReference type="ARBA" id="ARBA00022917"/>
    </source>
</evidence>
<dbReference type="EMBL" id="KV441561">
    <property type="protein sequence ID" value="OAF99805.1"/>
    <property type="molecule type" value="Genomic_DNA"/>
</dbReference>
<keyword evidence="19" id="KW-1185">Reference proteome</keyword>
<dbReference type="PANTHER" id="PTHR45758">
    <property type="entry name" value="MITOFERRIN-1-RELATED"/>
    <property type="match status" value="1"/>
</dbReference>
<dbReference type="SUPFAM" id="SSF55681">
    <property type="entry name" value="Class II aaRS and biotin synthetases"/>
    <property type="match status" value="1"/>
</dbReference>
<keyword evidence="7" id="KW-0547">Nucleotide-binding</keyword>
<evidence type="ECO:0000259" key="17">
    <source>
        <dbReference type="PROSITE" id="PS50862"/>
    </source>
</evidence>
<dbReference type="InterPro" id="IPR045864">
    <property type="entry name" value="aa-tRNA-synth_II/BPL/LPL"/>
</dbReference>